<dbReference type="InterPro" id="IPR003664">
    <property type="entry name" value="FA_synthesis"/>
</dbReference>
<evidence type="ECO:0000256" key="9">
    <source>
        <dbReference type="ARBA" id="ARBA00046608"/>
    </source>
</evidence>
<evidence type="ECO:0000256" key="3">
    <source>
        <dbReference type="ARBA" id="ARBA00022516"/>
    </source>
</evidence>
<comment type="function">
    <text evidence="10">Catalyzes the reversible formation of acyl-phosphate (acyl-PO(4)) from acyl-[acyl-carrier-protein] (acyl-ACP). This enzyme utilizes acyl-ACP as fatty acyl donor, but not acyl-CoA.</text>
</comment>
<keyword evidence="3 10" id="KW-0444">Lipid biosynthesis</keyword>
<dbReference type="SUPFAM" id="SSF53659">
    <property type="entry name" value="Isocitrate/Isopropylmalate dehydrogenase-like"/>
    <property type="match status" value="1"/>
</dbReference>
<dbReference type="Gene3D" id="3.40.718.10">
    <property type="entry name" value="Isopropylmalate Dehydrogenase"/>
    <property type="match status" value="1"/>
</dbReference>
<keyword evidence="4 10" id="KW-0808">Transferase</keyword>
<dbReference type="UniPathway" id="UPA00085"/>
<dbReference type="EMBL" id="FUWX01000005">
    <property type="protein sequence ID" value="SJZ48099.1"/>
    <property type="molecule type" value="Genomic_DNA"/>
</dbReference>
<reference evidence="11 12" key="1">
    <citation type="submission" date="2017-02" db="EMBL/GenBank/DDBJ databases">
        <authorList>
            <person name="Peterson S.W."/>
        </authorList>
    </citation>
    <scope>NUCLEOTIDE SEQUENCE [LARGE SCALE GENOMIC DNA]</scope>
    <source>
        <strain evidence="11 12">ATCC 700028</strain>
    </source>
</reference>
<dbReference type="AlphaFoldDB" id="A0A1T4L079"/>
<dbReference type="PIRSF" id="PIRSF002465">
    <property type="entry name" value="Phsphlp_syn_PlsX"/>
    <property type="match status" value="1"/>
</dbReference>
<comment type="similarity">
    <text evidence="10">Belongs to the PlsX family.</text>
</comment>
<evidence type="ECO:0000313" key="11">
    <source>
        <dbReference type="EMBL" id="SJZ48099.1"/>
    </source>
</evidence>
<dbReference type="RefSeq" id="WP_078693230.1">
    <property type="nucleotide sequence ID" value="NZ_FUWX01000005.1"/>
</dbReference>
<dbReference type="Proteomes" id="UP000191153">
    <property type="component" value="Unassembled WGS sequence"/>
</dbReference>
<dbReference type="EC" id="2.3.1.274" evidence="8 10"/>
<comment type="subunit">
    <text evidence="9 10">Homodimer. Probably interacts with PlsY.</text>
</comment>
<keyword evidence="6 10" id="KW-0594">Phospholipid biosynthesis</keyword>
<protein>
    <recommendedName>
        <fullName evidence="8 10">Phosphate acyltransferase</fullName>
        <ecNumber evidence="8 10">2.3.1.274</ecNumber>
    </recommendedName>
    <alternativeName>
        <fullName evidence="10">Acyl-ACP phosphotransacylase</fullName>
    </alternativeName>
    <alternativeName>
        <fullName evidence="10">Acyl-[acyl-carrier-protein]--phosphate acyltransferase</fullName>
    </alternativeName>
    <alternativeName>
        <fullName evidence="10">Phosphate-acyl-ACP acyltransferase</fullName>
    </alternativeName>
</protein>
<keyword evidence="2 10" id="KW-0963">Cytoplasm</keyword>
<dbReference type="GO" id="GO:0043811">
    <property type="term" value="F:phosphate:acyl-[acyl carrier protein] acyltransferase activity"/>
    <property type="evidence" value="ECO:0007669"/>
    <property type="project" value="UniProtKB-UniRule"/>
</dbReference>
<evidence type="ECO:0000256" key="6">
    <source>
        <dbReference type="ARBA" id="ARBA00023209"/>
    </source>
</evidence>
<evidence type="ECO:0000256" key="5">
    <source>
        <dbReference type="ARBA" id="ARBA00023098"/>
    </source>
</evidence>
<evidence type="ECO:0000256" key="10">
    <source>
        <dbReference type="HAMAP-Rule" id="MF_00019"/>
    </source>
</evidence>
<keyword evidence="11" id="KW-0012">Acyltransferase</keyword>
<dbReference type="HAMAP" id="MF_00019">
    <property type="entry name" value="PlsX"/>
    <property type="match status" value="1"/>
</dbReference>
<dbReference type="GO" id="GO:0005737">
    <property type="term" value="C:cytoplasm"/>
    <property type="evidence" value="ECO:0007669"/>
    <property type="project" value="UniProtKB-SubCell"/>
</dbReference>
<proteinExistence type="inferred from homology"/>
<comment type="catalytic activity">
    <reaction evidence="1 10">
        <text>a fatty acyl-[ACP] + phosphate = an acyl phosphate + holo-[ACP]</text>
        <dbReference type="Rhea" id="RHEA:42292"/>
        <dbReference type="Rhea" id="RHEA-COMP:9685"/>
        <dbReference type="Rhea" id="RHEA-COMP:14125"/>
        <dbReference type="ChEBI" id="CHEBI:43474"/>
        <dbReference type="ChEBI" id="CHEBI:59918"/>
        <dbReference type="ChEBI" id="CHEBI:64479"/>
        <dbReference type="ChEBI" id="CHEBI:138651"/>
        <dbReference type="EC" id="2.3.1.274"/>
    </reaction>
</comment>
<keyword evidence="7 10" id="KW-1208">Phospholipid metabolism</keyword>
<evidence type="ECO:0000313" key="12">
    <source>
        <dbReference type="Proteomes" id="UP000191153"/>
    </source>
</evidence>
<keyword evidence="5 10" id="KW-0443">Lipid metabolism</keyword>
<comment type="pathway">
    <text evidence="10">Lipid metabolism; phospholipid metabolism.</text>
</comment>
<sequence length="338" mass="37130">MKIALDAMGGDFAPAKPVLGAIEALKEISDLEIILVGKKELIEEELKKNSYTSDRIEIKDTCDIIEMDEDPVQGVRSKPKASMNVMLDLVKSGEADASVSGGNTGALITASQLKLRRIKGVLRPAIATVFPAKNKQIVFMDVGANADCKPEFINQFSLMGSVYAKELLDIENPKVGLLNIGTEEGKGNEITRESFELLKKHNYINFYGNIESRDMMNGEVDVVVTDGFTGNMVLKASEGVAKFIFDFLKEEIGQSFRGKIGALLLKPIFKKMKKRMDSSEYGGAIFLGLNGISIKAHGNSDENGFKNAIKVANKFAKDNFIEQVKVAIDKCKEEKNEF</sequence>
<dbReference type="GO" id="GO:0008654">
    <property type="term" value="P:phospholipid biosynthetic process"/>
    <property type="evidence" value="ECO:0007669"/>
    <property type="project" value="UniProtKB-KW"/>
</dbReference>
<dbReference type="InterPro" id="IPR012281">
    <property type="entry name" value="Phospholipid_synth_PlsX-like"/>
</dbReference>
<name>A0A1T4L079_9FUSO</name>
<keyword evidence="12" id="KW-1185">Reference proteome</keyword>
<evidence type="ECO:0000256" key="4">
    <source>
        <dbReference type="ARBA" id="ARBA00022679"/>
    </source>
</evidence>
<organism evidence="11 12">
    <name type="scientific">Cetobacterium ceti</name>
    <dbReference type="NCBI Taxonomy" id="180163"/>
    <lineage>
        <taxon>Bacteria</taxon>
        <taxon>Fusobacteriati</taxon>
        <taxon>Fusobacteriota</taxon>
        <taxon>Fusobacteriia</taxon>
        <taxon>Fusobacteriales</taxon>
        <taxon>Fusobacteriaceae</taxon>
        <taxon>Cetobacterium</taxon>
    </lineage>
</organism>
<evidence type="ECO:0000256" key="1">
    <source>
        <dbReference type="ARBA" id="ARBA00001232"/>
    </source>
</evidence>
<evidence type="ECO:0000256" key="7">
    <source>
        <dbReference type="ARBA" id="ARBA00023264"/>
    </source>
</evidence>
<dbReference type="PANTHER" id="PTHR30100">
    <property type="entry name" value="FATTY ACID/PHOSPHOLIPID SYNTHESIS PROTEIN PLSX"/>
    <property type="match status" value="1"/>
</dbReference>
<gene>
    <name evidence="10" type="primary">plsX</name>
    <name evidence="11" type="ORF">SAMN02745174_00698</name>
</gene>
<dbReference type="OrthoDB" id="9806408at2"/>
<evidence type="ECO:0000256" key="2">
    <source>
        <dbReference type="ARBA" id="ARBA00022490"/>
    </source>
</evidence>
<dbReference type="PANTHER" id="PTHR30100:SF1">
    <property type="entry name" value="PHOSPHATE ACYLTRANSFERASE"/>
    <property type="match status" value="1"/>
</dbReference>
<dbReference type="GO" id="GO:0006633">
    <property type="term" value="P:fatty acid biosynthetic process"/>
    <property type="evidence" value="ECO:0007669"/>
    <property type="project" value="UniProtKB-UniRule"/>
</dbReference>
<comment type="subcellular location">
    <subcellularLocation>
        <location evidence="10">Cytoplasm</location>
    </subcellularLocation>
    <text evidence="10">Associated with the membrane possibly through PlsY.</text>
</comment>
<dbReference type="NCBIfam" id="TIGR00182">
    <property type="entry name" value="plsX"/>
    <property type="match status" value="1"/>
</dbReference>
<evidence type="ECO:0000256" key="8">
    <source>
        <dbReference type="ARBA" id="ARBA00024069"/>
    </source>
</evidence>
<accession>A0A1T4L079</accession>
<dbReference type="Pfam" id="PF02504">
    <property type="entry name" value="FA_synthesis"/>
    <property type="match status" value="1"/>
</dbReference>
<dbReference type="STRING" id="180163.SAMN02745174_00698"/>